<dbReference type="Pfam" id="PF08044">
    <property type="entry name" value="DUF1707"/>
    <property type="match status" value="1"/>
</dbReference>
<accession>A0ABP5CDV4</accession>
<dbReference type="Proteomes" id="UP001499854">
    <property type="component" value="Unassembled WGS sequence"/>
</dbReference>
<evidence type="ECO:0000259" key="1">
    <source>
        <dbReference type="Pfam" id="PF08044"/>
    </source>
</evidence>
<feature type="domain" description="DUF1707" evidence="1">
    <location>
        <begin position="13"/>
        <end position="65"/>
    </location>
</feature>
<keyword evidence="3" id="KW-1185">Reference proteome</keyword>
<protein>
    <recommendedName>
        <fullName evidence="1">DUF1707 domain-containing protein</fullName>
    </recommendedName>
</protein>
<gene>
    <name evidence="2" type="ORF">GCM10009838_19240</name>
</gene>
<sequence>MPGELEPTSRAELRASHEDRDIVVDQLRVAAGDGRIDAEELDQRIEAALSARTYGELDTLIKDLPASAQGASAARRTEAQESQSITIAHGNSHKRGAWLVPRKLLVTVRHGNVVLDFTEAVFAGPREVEVVLDVRHGNVRMFVPDGSLADTSQVAARHANIAQRDLGAPGPESVRLLLTGQVHHANVRVRTLTGFMRRRRARRIAAGTQRALP</sequence>
<comment type="caution">
    <text evidence="2">The sequence shown here is derived from an EMBL/GenBank/DDBJ whole genome shotgun (WGS) entry which is preliminary data.</text>
</comment>
<organism evidence="2 3">
    <name type="scientific">Catenulispora subtropica</name>
    <dbReference type="NCBI Taxonomy" id="450798"/>
    <lineage>
        <taxon>Bacteria</taxon>
        <taxon>Bacillati</taxon>
        <taxon>Actinomycetota</taxon>
        <taxon>Actinomycetes</taxon>
        <taxon>Catenulisporales</taxon>
        <taxon>Catenulisporaceae</taxon>
        <taxon>Catenulispora</taxon>
    </lineage>
</organism>
<dbReference type="RefSeq" id="WP_344656592.1">
    <property type="nucleotide sequence ID" value="NZ_BAAAQM010000008.1"/>
</dbReference>
<dbReference type="PANTHER" id="PTHR40763">
    <property type="entry name" value="MEMBRANE PROTEIN-RELATED"/>
    <property type="match status" value="1"/>
</dbReference>
<dbReference type="InterPro" id="IPR012551">
    <property type="entry name" value="DUF1707_SHOCT-like"/>
</dbReference>
<evidence type="ECO:0000313" key="2">
    <source>
        <dbReference type="EMBL" id="GAA1962470.1"/>
    </source>
</evidence>
<evidence type="ECO:0000313" key="3">
    <source>
        <dbReference type="Proteomes" id="UP001499854"/>
    </source>
</evidence>
<dbReference type="PANTHER" id="PTHR40763:SF5">
    <property type="entry name" value="MEMBRANE PROTEIN"/>
    <property type="match status" value="1"/>
</dbReference>
<reference evidence="3" key="1">
    <citation type="journal article" date="2019" name="Int. J. Syst. Evol. Microbiol.">
        <title>The Global Catalogue of Microorganisms (GCM) 10K type strain sequencing project: providing services to taxonomists for standard genome sequencing and annotation.</title>
        <authorList>
            <consortium name="The Broad Institute Genomics Platform"/>
            <consortium name="The Broad Institute Genome Sequencing Center for Infectious Disease"/>
            <person name="Wu L."/>
            <person name="Ma J."/>
        </authorList>
    </citation>
    <scope>NUCLEOTIDE SEQUENCE [LARGE SCALE GENOMIC DNA]</scope>
    <source>
        <strain evidence="3">JCM 16013</strain>
    </source>
</reference>
<name>A0ABP5CDV4_9ACTN</name>
<proteinExistence type="predicted"/>
<dbReference type="EMBL" id="BAAAQM010000008">
    <property type="protein sequence ID" value="GAA1962470.1"/>
    <property type="molecule type" value="Genomic_DNA"/>
</dbReference>